<organism evidence="5 6">
    <name type="scientific">Zymobacter palmae</name>
    <dbReference type="NCBI Taxonomy" id="33074"/>
    <lineage>
        <taxon>Bacteria</taxon>
        <taxon>Pseudomonadati</taxon>
        <taxon>Pseudomonadota</taxon>
        <taxon>Gammaproteobacteria</taxon>
        <taxon>Oceanospirillales</taxon>
        <taxon>Halomonadaceae</taxon>
        <taxon>Zymobacter group</taxon>
        <taxon>Zymobacter</taxon>
    </lineage>
</organism>
<keyword evidence="6" id="KW-1185">Reference proteome</keyword>
<dbReference type="NCBIfam" id="TIGR01803">
    <property type="entry name" value="CM-like"/>
    <property type="match status" value="1"/>
</dbReference>
<evidence type="ECO:0000259" key="4">
    <source>
        <dbReference type="PROSITE" id="PS51168"/>
    </source>
</evidence>
<dbReference type="PANTHER" id="PTHR38041:SF1">
    <property type="entry name" value="CHORISMATE MUTASE"/>
    <property type="match status" value="1"/>
</dbReference>
<dbReference type="GO" id="GO:0004106">
    <property type="term" value="F:chorismate mutase activity"/>
    <property type="evidence" value="ECO:0007669"/>
    <property type="project" value="UniProtKB-EC"/>
</dbReference>
<dbReference type="OrthoDB" id="514491at2"/>
<keyword evidence="2" id="KW-0413">Isomerase</keyword>
<feature type="binding site" evidence="3">
    <location>
        <position position="42"/>
    </location>
    <ligand>
        <name>substrate</name>
    </ligand>
</feature>
<dbReference type="Proteomes" id="UP000267342">
    <property type="component" value="Chromosome"/>
</dbReference>
<dbReference type="NCBIfam" id="NF005475">
    <property type="entry name" value="PRK07075.1"/>
    <property type="match status" value="1"/>
</dbReference>
<dbReference type="SUPFAM" id="SSF48600">
    <property type="entry name" value="Chorismate mutase II"/>
    <property type="match status" value="1"/>
</dbReference>
<protein>
    <recommendedName>
        <fullName evidence="1">chorismate mutase</fullName>
        <ecNumber evidence="1">5.4.99.5</ecNumber>
    </recommendedName>
</protein>
<dbReference type="KEGG" id="zpl:ZBT109_0792"/>
<dbReference type="PANTHER" id="PTHR38041">
    <property type="entry name" value="CHORISMATE MUTASE"/>
    <property type="match status" value="1"/>
</dbReference>
<evidence type="ECO:0000256" key="2">
    <source>
        <dbReference type="ARBA" id="ARBA00023235"/>
    </source>
</evidence>
<dbReference type="PROSITE" id="PS51168">
    <property type="entry name" value="CHORISMATE_MUT_2"/>
    <property type="match status" value="1"/>
</dbReference>
<dbReference type="AlphaFoldDB" id="A0A348HD66"/>
<sequence length="107" mass="12598">MQTPITCRSLTDIRQAIDRIDHDIILKLAERMHYVLAASYFKPDAASIPAPERVRAMLPKRMQWAEEHQLDGTFVHDLFTQLIQWYITQQTLYWHQQHPPSQNDSAL</sequence>
<dbReference type="SMART" id="SM00830">
    <property type="entry name" value="CM_2"/>
    <property type="match status" value="1"/>
</dbReference>
<dbReference type="STRING" id="1123510.GCA_000620025_01557"/>
<evidence type="ECO:0000256" key="1">
    <source>
        <dbReference type="ARBA" id="ARBA00012404"/>
    </source>
</evidence>
<dbReference type="InterPro" id="IPR036979">
    <property type="entry name" value="CM_dom_sf"/>
</dbReference>
<dbReference type="Gene3D" id="1.20.59.10">
    <property type="entry name" value="Chorismate mutase"/>
    <property type="match status" value="1"/>
</dbReference>
<reference evidence="5 6" key="1">
    <citation type="submission" date="2018-09" db="EMBL/GenBank/DDBJ databases">
        <title>Zymobacter palmae IAM14233 (=T109) whole genome analysis.</title>
        <authorList>
            <person name="Yanase H."/>
        </authorList>
    </citation>
    <scope>NUCLEOTIDE SEQUENCE [LARGE SCALE GENOMIC DNA]</scope>
    <source>
        <strain evidence="5 6">IAM14233</strain>
    </source>
</reference>
<dbReference type="GO" id="GO:0016835">
    <property type="term" value="F:carbon-oxygen lyase activity"/>
    <property type="evidence" value="ECO:0007669"/>
    <property type="project" value="InterPro"/>
</dbReference>
<feature type="domain" description="Chorismate mutase" evidence="4">
    <location>
        <begin position="4"/>
        <end position="94"/>
    </location>
</feature>
<evidence type="ECO:0000313" key="6">
    <source>
        <dbReference type="Proteomes" id="UP000267342"/>
    </source>
</evidence>
<dbReference type="EMBL" id="AP018933">
    <property type="protein sequence ID" value="BBG29568.1"/>
    <property type="molecule type" value="Genomic_DNA"/>
</dbReference>
<feature type="binding site" evidence="3">
    <location>
        <position position="14"/>
    </location>
    <ligand>
        <name>substrate</name>
    </ligand>
</feature>
<evidence type="ECO:0000313" key="5">
    <source>
        <dbReference type="EMBL" id="BBG29568.1"/>
    </source>
</evidence>
<dbReference type="Pfam" id="PF01817">
    <property type="entry name" value="CM_2"/>
    <property type="match status" value="1"/>
</dbReference>
<accession>A0A348HD66</accession>
<dbReference type="InterPro" id="IPR002701">
    <property type="entry name" value="CM_II_prokaryot"/>
</dbReference>
<evidence type="ECO:0000256" key="3">
    <source>
        <dbReference type="PIRSR" id="PIRSR029775-1"/>
    </source>
</evidence>
<feature type="binding site" evidence="3">
    <location>
        <position position="31"/>
    </location>
    <ligand>
        <name>substrate</name>
    </ligand>
</feature>
<dbReference type="InterPro" id="IPR051331">
    <property type="entry name" value="Chorismate_mutase-related"/>
</dbReference>
<dbReference type="GO" id="GO:0046417">
    <property type="term" value="P:chorismate metabolic process"/>
    <property type="evidence" value="ECO:0007669"/>
    <property type="project" value="InterPro"/>
</dbReference>
<gene>
    <name evidence="5" type="ORF">ZBT109_0792</name>
</gene>
<dbReference type="InterPro" id="IPR036263">
    <property type="entry name" value="Chorismate_II_sf"/>
</dbReference>
<dbReference type="RefSeq" id="WP_027706238.1">
    <property type="nucleotide sequence ID" value="NZ_AP018933.1"/>
</dbReference>
<dbReference type="PIRSF" id="PIRSF029775">
    <property type="entry name" value="Isochor_pyr_lyas"/>
    <property type="match status" value="1"/>
</dbReference>
<dbReference type="InterPro" id="IPR008241">
    <property type="entry name" value="Isochorismate_pyruvate-lyase"/>
</dbReference>
<dbReference type="GO" id="GO:0009697">
    <property type="term" value="P:salicylic acid biosynthetic process"/>
    <property type="evidence" value="ECO:0007669"/>
    <property type="project" value="InterPro"/>
</dbReference>
<proteinExistence type="predicted"/>
<name>A0A348HD66_9GAMM</name>
<feature type="binding site" evidence="3">
    <location>
        <position position="90"/>
    </location>
    <ligand>
        <name>substrate</name>
    </ligand>
</feature>
<dbReference type="EC" id="5.4.99.5" evidence="1"/>